<dbReference type="InterPro" id="IPR001478">
    <property type="entry name" value="PDZ"/>
</dbReference>
<dbReference type="Gene3D" id="2.40.10.10">
    <property type="entry name" value="Trypsin-like serine proteases"/>
    <property type="match status" value="2"/>
</dbReference>
<dbReference type="PRINTS" id="PR00834">
    <property type="entry name" value="PROTEASES2C"/>
</dbReference>
<reference evidence="6" key="1">
    <citation type="submission" date="2017-09" db="EMBL/GenBank/DDBJ databases">
        <title>Depth-based differentiation of microbial function through sediment-hosted aquifers and enrichment of novel symbionts in the deep terrestrial subsurface.</title>
        <authorList>
            <person name="Probst A.J."/>
            <person name="Ladd B."/>
            <person name="Jarett J.K."/>
            <person name="Geller-Mcgrath D.E."/>
            <person name="Sieber C.M.K."/>
            <person name="Emerson J.B."/>
            <person name="Anantharaman K."/>
            <person name="Thomas B.C."/>
            <person name="Malmstrom R."/>
            <person name="Stieglmeier M."/>
            <person name="Klingl A."/>
            <person name="Woyke T."/>
            <person name="Ryan C.M."/>
            <person name="Banfield J.F."/>
        </authorList>
    </citation>
    <scope>NUCLEOTIDE SEQUENCE [LARGE SCALE GENOMIC DNA]</scope>
</reference>
<dbReference type="InterPro" id="IPR043504">
    <property type="entry name" value="Peptidase_S1_PA_chymotrypsin"/>
</dbReference>
<dbReference type="Proteomes" id="UP000230956">
    <property type="component" value="Unassembled WGS sequence"/>
</dbReference>
<evidence type="ECO:0000256" key="1">
    <source>
        <dbReference type="ARBA" id="ARBA00010541"/>
    </source>
</evidence>
<dbReference type="SUPFAM" id="SSF50494">
    <property type="entry name" value="Trypsin-like serine proteases"/>
    <property type="match status" value="1"/>
</dbReference>
<keyword evidence="3" id="KW-0378">Hydrolase</keyword>
<evidence type="ECO:0000256" key="3">
    <source>
        <dbReference type="ARBA" id="ARBA00022801"/>
    </source>
</evidence>
<dbReference type="InterPro" id="IPR001940">
    <property type="entry name" value="Peptidase_S1C"/>
</dbReference>
<protein>
    <recommendedName>
        <fullName evidence="4">PDZ domain-containing protein</fullName>
    </recommendedName>
</protein>
<sequence>MFVWKTALTSLVSAVIGGLLVFFALQATVPVTKGKVINQVVRESGGQKTTGGLTGGDIYKRFAPGVVHIKSVFTGVRSDFFGFSVPLQQEADGSGFIVDKSGLIVTNAHVVQDSNSTANKITVLMGDQQEVSAKLLGTDPSTDIAVLKIDPQGKTLRVLDLGDSSKLQVGDDVYAIGSPFELDGTLTQGIVSAINRTIDSPNQQFKIRGAIQTDAAVNPGNSGGPLLNAFGEVVGINSQIASNSGSFAGIAFAIPSNTVKEIVGQIEKSGKASHPWLGIGGIEVGKDMAKLLKLPVDHGVMIAQVVPGSPAEKAGLKASSQSLVNSQTGQRIPVGGDIIGKIDTISVLTMDDILNFVEKHKVGDRVTLEVYRGKEKKQVTFALGERPQNLVQSPQN</sequence>
<feature type="domain" description="PDZ" evidence="4">
    <location>
        <begin position="275"/>
        <end position="374"/>
    </location>
</feature>
<evidence type="ECO:0000313" key="6">
    <source>
        <dbReference type="Proteomes" id="UP000230956"/>
    </source>
</evidence>
<gene>
    <name evidence="5" type="ORF">COY37_04975</name>
</gene>
<dbReference type="SMART" id="SM00228">
    <property type="entry name" value="PDZ"/>
    <property type="match status" value="1"/>
</dbReference>
<dbReference type="SUPFAM" id="SSF50156">
    <property type="entry name" value="PDZ domain-like"/>
    <property type="match status" value="1"/>
</dbReference>
<dbReference type="CDD" id="cd06779">
    <property type="entry name" value="cpPDZ_Deg_HtrA-like"/>
    <property type="match status" value="1"/>
</dbReference>
<dbReference type="Pfam" id="PF13365">
    <property type="entry name" value="Trypsin_2"/>
    <property type="match status" value="1"/>
</dbReference>
<evidence type="ECO:0000259" key="4">
    <source>
        <dbReference type="SMART" id="SM00228"/>
    </source>
</evidence>
<evidence type="ECO:0000256" key="2">
    <source>
        <dbReference type="ARBA" id="ARBA00022670"/>
    </source>
</evidence>
<dbReference type="InterPro" id="IPR009003">
    <property type="entry name" value="Peptidase_S1_PA"/>
</dbReference>
<dbReference type="PANTHER" id="PTHR43343">
    <property type="entry name" value="PEPTIDASE S12"/>
    <property type="match status" value="1"/>
</dbReference>
<dbReference type="GO" id="GO:0004252">
    <property type="term" value="F:serine-type endopeptidase activity"/>
    <property type="evidence" value="ECO:0007669"/>
    <property type="project" value="InterPro"/>
</dbReference>
<organism evidence="5 6">
    <name type="scientific">Candidatus Aquicultor secundus</name>
    <dbReference type="NCBI Taxonomy" id="1973895"/>
    <lineage>
        <taxon>Bacteria</taxon>
        <taxon>Bacillati</taxon>
        <taxon>Actinomycetota</taxon>
        <taxon>Candidatus Aquicultoria</taxon>
        <taxon>Candidatus Aquicultorales</taxon>
        <taxon>Candidatus Aquicultoraceae</taxon>
        <taxon>Candidatus Aquicultor</taxon>
    </lineage>
</organism>
<dbReference type="AlphaFoldDB" id="A0A2M7T969"/>
<evidence type="ECO:0000313" key="5">
    <source>
        <dbReference type="EMBL" id="PIZ39450.1"/>
    </source>
</evidence>
<accession>A0A2M7T969</accession>
<dbReference type="InterPro" id="IPR051201">
    <property type="entry name" value="Chloro_Bact_Ser_Proteases"/>
</dbReference>
<name>A0A2M7T969_9ACTN</name>
<comment type="caution">
    <text evidence="5">The sequence shown here is derived from an EMBL/GenBank/DDBJ whole genome shotgun (WGS) entry which is preliminary data.</text>
</comment>
<comment type="similarity">
    <text evidence="1">Belongs to the peptidase S1C family.</text>
</comment>
<proteinExistence type="inferred from homology"/>
<keyword evidence="2" id="KW-0645">Protease</keyword>
<dbReference type="Gene3D" id="2.30.42.10">
    <property type="match status" value="1"/>
</dbReference>
<dbReference type="GO" id="GO:0006508">
    <property type="term" value="P:proteolysis"/>
    <property type="evidence" value="ECO:0007669"/>
    <property type="project" value="UniProtKB-KW"/>
</dbReference>
<dbReference type="InterPro" id="IPR036034">
    <property type="entry name" value="PDZ_sf"/>
</dbReference>
<dbReference type="EMBL" id="PFNG01000120">
    <property type="protein sequence ID" value="PIZ39450.1"/>
    <property type="molecule type" value="Genomic_DNA"/>
</dbReference>
<dbReference type="Pfam" id="PF13180">
    <property type="entry name" value="PDZ_2"/>
    <property type="match status" value="1"/>
</dbReference>
<dbReference type="PANTHER" id="PTHR43343:SF3">
    <property type="entry name" value="PROTEASE DO-LIKE 8, CHLOROPLASTIC"/>
    <property type="match status" value="1"/>
</dbReference>